<dbReference type="GO" id="GO:0005829">
    <property type="term" value="C:cytosol"/>
    <property type="evidence" value="ECO:0007669"/>
    <property type="project" value="InterPro"/>
</dbReference>
<evidence type="ECO:0000256" key="15">
    <source>
        <dbReference type="ARBA" id="ARBA00029536"/>
    </source>
</evidence>
<dbReference type="InterPro" id="IPR002867">
    <property type="entry name" value="IBR_dom"/>
</dbReference>
<dbReference type="PANTHER" id="PTHR11685">
    <property type="entry name" value="RBR FAMILY RING FINGER AND IBR DOMAIN-CONTAINING"/>
    <property type="match status" value="1"/>
</dbReference>
<keyword evidence="5" id="KW-0597">Phosphoprotein</keyword>
<protein>
    <recommendedName>
        <fullName evidence="15">E3 ubiquitin-protein ligase parkin</fullName>
        <ecNumber evidence="4">2.3.2.31</ecNumber>
    </recommendedName>
</protein>
<evidence type="ECO:0000259" key="16">
    <source>
        <dbReference type="PROSITE" id="PS50053"/>
    </source>
</evidence>
<feature type="domain" description="RING-type" evidence="17">
    <location>
        <begin position="185"/>
        <end position="398"/>
    </location>
</feature>
<evidence type="ECO:0000256" key="5">
    <source>
        <dbReference type="ARBA" id="ARBA00022553"/>
    </source>
</evidence>
<dbReference type="Gene3D" id="1.20.120.1750">
    <property type="match status" value="1"/>
</dbReference>
<feature type="domain" description="Ubiquitin-like" evidence="16">
    <location>
        <begin position="6"/>
        <end position="78"/>
    </location>
</feature>
<evidence type="ECO:0000256" key="13">
    <source>
        <dbReference type="ARBA" id="ARBA00023128"/>
    </source>
</evidence>
<dbReference type="Proteomes" id="UP000035681">
    <property type="component" value="Unplaced"/>
</dbReference>
<dbReference type="SMART" id="SM00647">
    <property type="entry name" value="IBR"/>
    <property type="match status" value="1"/>
</dbReference>
<dbReference type="InterPro" id="IPR000626">
    <property type="entry name" value="Ubiquitin-like_dom"/>
</dbReference>
<dbReference type="SMART" id="SM00213">
    <property type="entry name" value="UBQ"/>
    <property type="match status" value="1"/>
</dbReference>
<dbReference type="GO" id="GO:0008270">
    <property type="term" value="F:zinc ion binding"/>
    <property type="evidence" value="ECO:0007669"/>
    <property type="project" value="UniProtKB-KW"/>
</dbReference>
<dbReference type="Pfam" id="PF17976">
    <property type="entry name" value="zf-RING_12"/>
    <property type="match status" value="1"/>
</dbReference>
<keyword evidence="13" id="KW-0496">Mitochondrion</keyword>
<keyword evidence="8" id="KW-0677">Repeat</keyword>
<dbReference type="Gene3D" id="3.10.20.90">
    <property type="entry name" value="Phosphatidylinositol 3-kinase Catalytic Subunit, Chain A, domain 1"/>
    <property type="match status" value="1"/>
</dbReference>
<accession>A0A0K0DTF1</accession>
<evidence type="ECO:0000256" key="10">
    <source>
        <dbReference type="ARBA" id="ARBA00022786"/>
    </source>
</evidence>
<keyword evidence="7" id="KW-0479">Metal-binding</keyword>
<comment type="similarity">
    <text evidence="14">Belongs to the RBR family. Parkin subfamily.</text>
</comment>
<evidence type="ECO:0000256" key="4">
    <source>
        <dbReference type="ARBA" id="ARBA00012251"/>
    </source>
</evidence>
<dbReference type="WBParaSite" id="TCONS_00006620.p1">
    <property type="protein sequence ID" value="TCONS_00006620.p1"/>
    <property type="gene ID" value="XLOC_004752"/>
</dbReference>
<keyword evidence="12" id="KW-0072">Autophagy</keyword>
<comment type="subcellular location">
    <subcellularLocation>
        <location evidence="2">Mitochondrion</location>
    </subcellularLocation>
</comment>
<dbReference type="GO" id="GO:0006914">
    <property type="term" value="P:autophagy"/>
    <property type="evidence" value="ECO:0007669"/>
    <property type="project" value="UniProtKB-KW"/>
</dbReference>
<dbReference type="SUPFAM" id="SSF54236">
    <property type="entry name" value="Ubiquitin-like"/>
    <property type="match status" value="1"/>
</dbReference>
<dbReference type="SUPFAM" id="SSF57850">
    <property type="entry name" value="RING/U-box"/>
    <property type="match status" value="3"/>
</dbReference>
<dbReference type="EC" id="2.3.2.31" evidence="4"/>
<dbReference type="Pfam" id="PF00240">
    <property type="entry name" value="ubiquitin"/>
    <property type="match status" value="1"/>
</dbReference>
<proteinExistence type="inferred from homology"/>
<evidence type="ECO:0000256" key="3">
    <source>
        <dbReference type="ARBA" id="ARBA00004906"/>
    </source>
</evidence>
<dbReference type="GO" id="GO:0016567">
    <property type="term" value="P:protein ubiquitination"/>
    <property type="evidence" value="ECO:0007669"/>
    <property type="project" value="InterPro"/>
</dbReference>
<keyword evidence="11" id="KW-0862">Zinc</keyword>
<evidence type="ECO:0000256" key="11">
    <source>
        <dbReference type="ARBA" id="ARBA00022833"/>
    </source>
</evidence>
<dbReference type="PROSITE" id="PS50053">
    <property type="entry name" value="UBIQUITIN_2"/>
    <property type="match status" value="1"/>
</dbReference>
<evidence type="ECO:0000256" key="1">
    <source>
        <dbReference type="ARBA" id="ARBA00001798"/>
    </source>
</evidence>
<organism evidence="19">
    <name type="scientific">Strongyloides stercoralis</name>
    <name type="common">Threadworm</name>
    <dbReference type="NCBI Taxonomy" id="6248"/>
    <lineage>
        <taxon>Eukaryota</taxon>
        <taxon>Metazoa</taxon>
        <taxon>Ecdysozoa</taxon>
        <taxon>Nematoda</taxon>
        <taxon>Chromadorea</taxon>
        <taxon>Rhabditida</taxon>
        <taxon>Tylenchina</taxon>
        <taxon>Panagrolaimomorpha</taxon>
        <taxon>Strongyloidoidea</taxon>
        <taxon>Strongyloididae</taxon>
        <taxon>Strongyloides</taxon>
    </lineage>
</organism>
<evidence type="ECO:0000313" key="19">
    <source>
        <dbReference type="WBParaSite" id="SSTP_0000051300.1"/>
    </source>
</evidence>
<dbReference type="AlphaFoldDB" id="A0A0K0DTF1"/>
<comment type="catalytic activity">
    <reaction evidence="1">
        <text>[E2 ubiquitin-conjugating enzyme]-S-ubiquitinyl-L-cysteine + [acceptor protein]-L-lysine = [E2 ubiquitin-conjugating enzyme]-L-cysteine + [acceptor protein]-N(6)-ubiquitinyl-L-lysine.</text>
        <dbReference type="EC" id="2.3.2.31"/>
    </reaction>
</comment>
<dbReference type="GO" id="GO:0009893">
    <property type="term" value="P:positive regulation of metabolic process"/>
    <property type="evidence" value="ECO:0007669"/>
    <property type="project" value="UniProtKB-ARBA"/>
</dbReference>
<dbReference type="Pfam" id="PF01485">
    <property type="entry name" value="IBR"/>
    <property type="match status" value="1"/>
</dbReference>
<evidence type="ECO:0000256" key="9">
    <source>
        <dbReference type="ARBA" id="ARBA00022771"/>
    </source>
</evidence>
<dbReference type="InterPro" id="IPR044066">
    <property type="entry name" value="TRIAD_supradom"/>
</dbReference>
<keyword evidence="6" id="KW-0808">Transferase</keyword>
<comment type="pathway">
    <text evidence="3">Protein modification; protein ubiquitination.</text>
</comment>
<dbReference type="GO" id="GO:0005739">
    <property type="term" value="C:mitochondrion"/>
    <property type="evidence" value="ECO:0007669"/>
    <property type="project" value="UniProtKB-SubCell"/>
</dbReference>
<reference evidence="19" key="1">
    <citation type="submission" date="2015-08" db="UniProtKB">
        <authorList>
            <consortium name="WormBaseParasite"/>
        </authorList>
    </citation>
    <scope>IDENTIFICATION</scope>
</reference>
<sequence length="398" mass="45565">MLTLNVNIIVKDDGGICENLSKTFQISPDEEVNTLMKQISTEEGKNVKLLFAGKLLNKQKRLIDYNLASSTKITAIVTNKIDDFEIISNECCNKEQSSQSLVKLFFGYCKKCEKIGNTKLRVDCKTCHSDIVRMISDPCSWNDLKKCLKLYCFNCNDQKDSNFFFKCQHCSNEAVGLKNYILNTNDKLCAICDNNAIEVISLSCNDVICSFCFWAYIEDISERFGFVYRKEYGFTIACPIQGCIGCVEDVHLFYILGNDVYKKYQKISTERFIAMQENTVFCPYPDCGDAFTAEEKEFIIQESEEYGVPATMKCPSCDRTFCISCSEIIGCVCFNSNYQDKKSKEIIEKICKKCPHCGAKTEKNEGCNALKCVICSTKWCWICETFFTEECRENHWFI</sequence>
<keyword evidence="10" id="KW-0833">Ubl conjugation pathway</keyword>
<dbReference type="PRINTS" id="PR01475">
    <property type="entry name" value="PARKIN"/>
</dbReference>
<dbReference type="WBParaSite" id="SSTP_0000051300.1">
    <property type="protein sequence ID" value="SSTP_0000051300.1"/>
    <property type="gene ID" value="SSTP_0000051300"/>
</dbReference>
<evidence type="ECO:0000313" key="18">
    <source>
        <dbReference type="Proteomes" id="UP000035681"/>
    </source>
</evidence>
<name>A0A0K0DTF1_STRER</name>
<dbReference type="STRING" id="6248.A0A0K0DTF1"/>
<evidence type="ECO:0000259" key="17">
    <source>
        <dbReference type="PROSITE" id="PS51873"/>
    </source>
</evidence>
<dbReference type="InterPro" id="IPR003977">
    <property type="entry name" value="Parkin"/>
</dbReference>
<dbReference type="InterPro" id="IPR029071">
    <property type="entry name" value="Ubiquitin-like_domsf"/>
</dbReference>
<dbReference type="PROSITE" id="PS51873">
    <property type="entry name" value="TRIAD"/>
    <property type="match status" value="1"/>
</dbReference>
<evidence type="ECO:0000256" key="6">
    <source>
        <dbReference type="ARBA" id="ARBA00022679"/>
    </source>
</evidence>
<keyword evidence="18" id="KW-1185">Reference proteome</keyword>
<dbReference type="InterPro" id="IPR041565">
    <property type="entry name" value="Parkin_Znf-RING"/>
</dbReference>
<evidence type="ECO:0000256" key="2">
    <source>
        <dbReference type="ARBA" id="ARBA00004173"/>
    </source>
</evidence>
<evidence type="ECO:0000256" key="12">
    <source>
        <dbReference type="ARBA" id="ARBA00023006"/>
    </source>
</evidence>
<keyword evidence="9" id="KW-0863">Zinc-finger</keyword>
<dbReference type="GO" id="GO:0061630">
    <property type="term" value="F:ubiquitin protein ligase activity"/>
    <property type="evidence" value="ECO:0007669"/>
    <property type="project" value="UniProtKB-EC"/>
</dbReference>
<dbReference type="InterPro" id="IPR031127">
    <property type="entry name" value="E3_UB_ligase_RBR"/>
</dbReference>
<evidence type="ECO:0000256" key="7">
    <source>
        <dbReference type="ARBA" id="ARBA00022723"/>
    </source>
</evidence>
<evidence type="ECO:0000256" key="14">
    <source>
        <dbReference type="ARBA" id="ARBA00029442"/>
    </source>
</evidence>
<evidence type="ECO:0000256" key="8">
    <source>
        <dbReference type="ARBA" id="ARBA00022737"/>
    </source>
</evidence>